<accession>A0A0M3IBC1</accession>
<sequence length="69" mass="7412">MPKFASIEKYVKSIQKSIPTAPRRPPLSEVHFTAPPPDYDTACNLNDPAQKSAAKLSSASSNHVCDIGS</sequence>
<proteinExistence type="predicted"/>
<dbReference type="WBParaSite" id="ALUE_0001499701-mRNA-1">
    <property type="protein sequence ID" value="ALUE_0001499701-mRNA-1"/>
    <property type="gene ID" value="ALUE_0001499701"/>
</dbReference>
<keyword evidence="1" id="KW-1185">Reference proteome</keyword>
<dbReference type="Proteomes" id="UP000036681">
    <property type="component" value="Unplaced"/>
</dbReference>
<evidence type="ECO:0000313" key="1">
    <source>
        <dbReference type="Proteomes" id="UP000036681"/>
    </source>
</evidence>
<reference evidence="2" key="1">
    <citation type="submission" date="2017-02" db="UniProtKB">
        <authorList>
            <consortium name="WormBaseParasite"/>
        </authorList>
    </citation>
    <scope>IDENTIFICATION</scope>
</reference>
<protein>
    <submittedName>
        <fullName evidence="2">NADH dehydrogenase [ubiquinone] 1 alpha subcomplex subunit 7</fullName>
    </submittedName>
</protein>
<name>A0A0M3IBC1_ASCLU</name>
<dbReference type="AlphaFoldDB" id="A0A0M3IBC1"/>
<evidence type="ECO:0000313" key="2">
    <source>
        <dbReference type="WBParaSite" id="ALUE_0001499701-mRNA-1"/>
    </source>
</evidence>
<organism evidence="1 2">
    <name type="scientific">Ascaris lumbricoides</name>
    <name type="common">Giant roundworm</name>
    <dbReference type="NCBI Taxonomy" id="6252"/>
    <lineage>
        <taxon>Eukaryota</taxon>
        <taxon>Metazoa</taxon>
        <taxon>Ecdysozoa</taxon>
        <taxon>Nematoda</taxon>
        <taxon>Chromadorea</taxon>
        <taxon>Rhabditida</taxon>
        <taxon>Spirurina</taxon>
        <taxon>Ascaridomorpha</taxon>
        <taxon>Ascaridoidea</taxon>
        <taxon>Ascarididae</taxon>
        <taxon>Ascaris</taxon>
    </lineage>
</organism>